<dbReference type="RefSeq" id="WP_185663645.1">
    <property type="nucleotide sequence ID" value="NZ_JACLAW010000005.1"/>
</dbReference>
<dbReference type="Proteomes" id="UP000566813">
    <property type="component" value="Unassembled WGS sequence"/>
</dbReference>
<dbReference type="PRINTS" id="PR00039">
    <property type="entry name" value="HTHLYSR"/>
</dbReference>
<dbReference type="PANTHER" id="PTHR30126">
    <property type="entry name" value="HTH-TYPE TRANSCRIPTIONAL REGULATOR"/>
    <property type="match status" value="1"/>
</dbReference>
<dbReference type="AlphaFoldDB" id="A0A7X1FR10"/>
<evidence type="ECO:0000256" key="1">
    <source>
        <dbReference type="ARBA" id="ARBA00009437"/>
    </source>
</evidence>
<protein>
    <submittedName>
        <fullName evidence="6">LysR family transcriptional regulator</fullName>
    </submittedName>
</protein>
<evidence type="ECO:0000313" key="7">
    <source>
        <dbReference type="Proteomes" id="UP000566813"/>
    </source>
</evidence>
<dbReference type="Pfam" id="PF00126">
    <property type="entry name" value="HTH_1"/>
    <property type="match status" value="2"/>
</dbReference>
<dbReference type="PANTHER" id="PTHR30126:SF98">
    <property type="entry name" value="HTH-TYPE TRANSCRIPTIONAL ACTIVATOR BAUR"/>
    <property type="match status" value="1"/>
</dbReference>
<comment type="similarity">
    <text evidence="1">Belongs to the LysR transcriptional regulatory family.</text>
</comment>
<dbReference type="InterPro" id="IPR005119">
    <property type="entry name" value="LysR_subst-bd"/>
</dbReference>
<dbReference type="Gene3D" id="1.10.10.10">
    <property type="entry name" value="Winged helix-like DNA-binding domain superfamily/Winged helix DNA-binding domain"/>
    <property type="match status" value="2"/>
</dbReference>
<evidence type="ECO:0000259" key="5">
    <source>
        <dbReference type="PROSITE" id="PS50931"/>
    </source>
</evidence>
<sequence length="411" mass="44579">MTPYDLNLRHLMALSEIKQLGSLSRAAEAVHLSQPALTQAVVKLEGTLQHRLFDRHRDGITPTPAGIELIDRVDRAAQELAAAFEECRPATSSRRWIDGRAMLLRVSFTHLRAVIAAVQSGNFILANRATGISASAIHRAVRDFEQLSGIILFERRGRSVVPTDGARAIAGAARRAVAEIEAVIADLDMRRGQIGGRLTIGAMPLVRAKLIPEAVCDFHAKQPGATIAIIDGPYSELLARLTAGELDMIVGALRIPNPSPEIVQTPLYKDHFSVVARSDHPLTELDQIDLHDLARYPWIMSGRTAPKRVAWENMFLDMGIPPPPVAVECSSVLAIHGLLFEGDWLALLSPEQVSREVANGGLAILGPPLRGGASMIGVTTRAGWRPSAIQSQFLDNLKARVDRMKHAGLAA</sequence>
<comment type="caution">
    <text evidence="6">The sequence shown here is derived from an EMBL/GenBank/DDBJ whole genome shotgun (WGS) entry which is preliminary data.</text>
</comment>
<proteinExistence type="inferred from homology"/>
<organism evidence="6 7">
    <name type="scientific">Novosphingobium flavum</name>
    <dbReference type="NCBI Taxonomy" id="1778672"/>
    <lineage>
        <taxon>Bacteria</taxon>
        <taxon>Pseudomonadati</taxon>
        <taxon>Pseudomonadota</taxon>
        <taxon>Alphaproteobacteria</taxon>
        <taxon>Sphingomonadales</taxon>
        <taxon>Sphingomonadaceae</taxon>
        <taxon>Novosphingobium</taxon>
    </lineage>
</organism>
<dbReference type="SUPFAM" id="SSF46785">
    <property type="entry name" value="Winged helix' DNA-binding domain"/>
    <property type="match status" value="2"/>
</dbReference>
<dbReference type="InterPro" id="IPR000847">
    <property type="entry name" value="LysR_HTH_N"/>
</dbReference>
<gene>
    <name evidence="6" type="ORF">H7F51_07595</name>
</gene>
<feature type="domain" description="HTH lysR-type" evidence="5">
    <location>
        <begin position="6"/>
        <end position="63"/>
    </location>
</feature>
<reference evidence="6 7" key="1">
    <citation type="submission" date="2020-08" db="EMBL/GenBank/DDBJ databases">
        <title>The genome sequence of type strain Novosphingobium flavum NBRC 111647.</title>
        <authorList>
            <person name="Liu Y."/>
        </authorList>
    </citation>
    <scope>NUCLEOTIDE SEQUENCE [LARGE SCALE GENOMIC DNA]</scope>
    <source>
        <strain evidence="6 7">NBRC 111647</strain>
    </source>
</reference>
<dbReference type="GO" id="GO:0003700">
    <property type="term" value="F:DNA-binding transcription factor activity"/>
    <property type="evidence" value="ECO:0007669"/>
    <property type="project" value="InterPro"/>
</dbReference>
<dbReference type="EMBL" id="JACLAW010000005">
    <property type="protein sequence ID" value="MBC2665380.1"/>
    <property type="molecule type" value="Genomic_DNA"/>
</dbReference>
<keyword evidence="2" id="KW-0805">Transcription regulation</keyword>
<name>A0A7X1FR10_9SPHN</name>
<evidence type="ECO:0000256" key="3">
    <source>
        <dbReference type="ARBA" id="ARBA00023125"/>
    </source>
</evidence>
<dbReference type="Pfam" id="PF03466">
    <property type="entry name" value="LysR_substrate"/>
    <property type="match status" value="1"/>
</dbReference>
<dbReference type="Gene3D" id="3.40.190.290">
    <property type="match status" value="1"/>
</dbReference>
<accession>A0A7X1FR10</accession>
<dbReference type="PROSITE" id="PS50931">
    <property type="entry name" value="HTH_LYSR"/>
    <property type="match status" value="2"/>
</dbReference>
<keyword evidence="7" id="KW-1185">Reference proteome</keyword>
<dbReference type="GO" id="GO:0000976">
    <property type="term" value="F:transcription cis-regulatory region binding"/>
    <property type="evidence" value="ECO:0007669"/>
    <property type="project" value="TreeGrafter"/>
</dbReference>
<dbReference type="SUPFAM" id="SSF53850">
    <property type="entry name" value="Periplasmic binding protein-like II"/>
    <property type="match status" value="1"/>
</dbReference>
<evidence type="ECO:0000256" key="4">
    <source>
        <dbReference type="ARBA" id="ARBA00023163"/>
    </source>
</evidence>
<evidence type="ECO:0000256" key="2">
    <source>
        <dbReference type="ARBA" id="ARBA00023015"/>
    </source>
</evidence>
<dbReference type="InterPro" id="IPR036390">
    <property type="entry name" value="WH_DNA-bd_sf"/>
</dbReference>
<evidence type="ECO:0000313" key="6">
    <source>
        <dbReference type="EMBL" id="MBC2665380.1"/>
    </source>
</evidence>
<dbReference type="InterPro" id="IPR036388">
    <property type="entry name" value="WH-like_DNA-bd_sf"/>
</dbReference>
<feature type="domain" description="HTH lysR-type" evidence="5">
    <location>
        <begin position="106"/>
        <end position="163"/>
    </location>
</feature>
<keyword evidence="4" id="KW-0804">Transcription</keyword>
<keyword evidence="3" id="KW-0238">DNA-binding</keyword>